<evidence type="ECO:0000313" key="14">
    <source>
        <dbReference type="Proteomes" id="UP001367676"/>
    </source>
</evidence>
<accession>A0AAN9TPN4</accession>
<evidence type="ECO:0000256" key="3">
    <source>
        <dbReference type="ARBA" id="ARBA00007063"/>
    </source>
</evidence>
<name>A0AAN9TPN4_9HEMI</name>
<comment type="pathway">
    <text evidence="2">Protein modification; protein glycosylation.</text>
</comment>
<keyword evidence="7 12" id="KW-0256">Endoplasmic reticulum</keyword>
<comment type="function">
    <text evidence="10">Mannosyltransferase that operates in the biosynthetic pathway of dolichol-linked oligosaccharides, the glycan precursors employed in protein asparagine (N)-glycosylation. The assembly of dolichol-linked oligosaccharides begins on the cytosolic side of the endoplasmic reticulum membrane and finishes in its lumen. The sequential addition of sugars to dolichol pyrophosphate produces dolichol-linked oligosaccharides containing fourteen sugars, including two GlcNAcs, nine mannoses and three glucoses. Once assembled, the oligosaccharide is transferred from the lipid to nascent proteins by oligosaccharyltransferases. In the lumen of the endoplasmic reticulum, adds the eighth mannose residue in an alpha-1,6 linkage onto Man(7)GlcNAc(2)-PP-dolichol to produce Man(8)GlcNAc(2)-PP-dolichol.</text>
</comment>
<dbReference type="InterPro" id="IPR005599">
    <property type="entry name" value="GPI_mannosylTrfase"/>
</dbReference>
<comment type="catalytic activity">
    <reaction evidence="11">
        <text>an alpha-D-Man-(1-&gt;2)-alpha-D-Man-(1-&gt;2)-alpha-D-Man-(1-&gt;3)-[alpha-D-Man-(1-&gt;2)-alpha-D-Man-(1-&gt;3)-alpha-D-Man-(1-&gt;6)]-beta-D-Man-(1-&gt;4)-beta-D-GlcNAc-(1-&gt;4)-alpha-D-GlcNAc-diphospho-di-trans,poly-cis-dolichol + a di-trans,poly-cis-dolichyl beta-D-mannosyl phosphate = an alpha-D-Man-(1-&gt;2)-alpha-D-Man-(1-&gt;2)-alpha-D-Man-(1-&gt;3)-[alpha-D-Man-(1-&gt;2)-alpha-D-Man-(1-&gt;3)-[alpha-D-Man-(1-&gt;6)]-alpha-D-Man-(1-&gt;6)]-beta-D-Man-(1-&gt;4)-beta-D-GlcNAc-(1-&gt;4)-alpha-D-GlcNAc-diphospho-di-trans,poly-cis-dolichol + a di-trans,poly-cis-dolichyl phosphate + H(+)</text>
        <dbReference type="Rhea" id="RHEA:29535"/>
        <dbReference type="Rhea" id="RHEA-COMP:19498"/>
        <dbReference type="Rhea" id="RHEA-COMP:19501"/>
        <dbReference type="Rhea" id="RHEA-COMP:19518"/>
        <dbReference type="Rhea" id="RHEA-COMP:19519"/>
        <dbReference type="ChEBI" id="CHEBI:15378"/>
        <dbReference type="ChEBI" id="CHEBI:57683"/>
        <dbReference type="ChEBI" id="CHEBI:58211"/>
        <dbReference type="ChEBI" id="CHEBI:132517"/>
        <dbReference type="ChEBI" id="CHEBI:132519"/>
        <dbReference type="EC" id="2.4.1.260"/>
    </reaction>
    <physiologicalReaction direction="left-to-right" evidence="11">
        <dbReference type="Rhea" id="RHEA:29536"/>
    </physiologicalReaction>
</comment>
<dbReference type="EMBL" id="JBBCAQ010000006">
    <property type="protein sequence ID" value="KAK7602964.1"/>
    <property type="molecule type" value="Genomic_DNA"/>
</dbReference>
<evidence type="ECO:0000256" key="2">
    <source>
        <dbReference type="ARBA" id="ARBA00004922"/>
    </source>
</evidence>
<dbReference type="GO" id="GO:0006487">
    <property type="term" value="P:protein N-linked glycosylation"/>
    <property type="evidence" value="ECO:0007669"/>
    <property type="project" value="TreeGrafter"/>
</dbReference>
<evidence type="ECO:0000256" key="9">
    <source>
        <dbReference type="ARBA" id="ARBA00023136"/>
    </source>
</evidence>
<keyword evidence="6 12" id="KW-0812">Transmembrane</keyword>
<feature type="transmembrane region" description="Helical" evidence="12">
    <location>
        <begin position="141"/>
        <end position="159"/>
    </location>
</feature>
<gene>
    <name evidence="13" type="ORF">V9T40_002963</name>
</gene>
<evidence type="ECO:0000313" key="13">
    <source>
        <dbReference type="EMBL" id="KAK7602964.1"/>
    </source>
</evidence>
<dbReference type="PANTHER" id="PTHR22760">
    <property type="entry name" value="GLYCOSYLTRANSFERASE"/>
    <property type="match status" value="1"/>
</dbReference>
<dbReference type="EC" id="2.4.1.-" evidence="12"/>
<feature type="transmembrane region" description="Helical" evidence="12">
    <location>
        <begin position="203"/>
        <end position="226"/>
    </location>
</feature>
<keyword evidence="14" id="KW-1185">Reference proteome</keyword>
<feature type="transmembrane region" description="Helical" evidence="12">
    <location>
        <begin position="254"/>
        <end position="273"/>
    </location>
</feature>
<feature type="transmembrane region" description="Helical" evidence="12">
    <location>
        <begin position="165"/>
        <end position="191"/>
    </location>
</feature>
<organism evidence="13 14">
    <name type="scientific">Parthenolecanium corni</name>
    <dbReference type="NCBI Taxonomy" id="536013"/>
    <lineage>
        <taxon>Eukaryota</taxon>
        <taxon>Metazoa</taxon>
        <taxon>Ecdysozoa</taxon>
        <taxon>Arthropoda</taxon>
        <taxon>Hexapoda</taxon>
        <taxon>Insecta</taxon>
        <taxon>Pterygota</taxon>
        <taxon>Neoptera</taxon>
        <taxon>Paraneoptera</taxon>
        <taxon>Hemiptera</taxon>
        <taxon>Sternorrhyncha</taxon>
        <taxon>Coccoidea</taxon>
        <taxon>Coccidae</taxon>
        <taxon>Parthenolecanium</taxon>
    </lineage>
</organism>
<feature type="transmembrane region" description="Helical" evidence="12">
    <location>
        <begin position="62"/>
        <end position="79"/>
    </location>
</feature>
<keyword evidence="5" id="KW-0808">Transferase</keyword>
<evidence type="ECO:0000256" key="10">
    <source>
        <dbReference type="ARBA" id="ARBA00044721"/>
    </source>
</evidence>
<feature type="transmembrane region" description="Helical" evidence="12">
    <location>
        <begin position="114"/>
        <end position="134"/>
    </location>
</feature>
<keyword evidence="9 12" id="KW-0472">Membrane</keyword>
<comment type="subcellular location">
    <subcellularLocation>
        <location evidence="1 12">Endoplasmic reticulum membrane</location>
        <topology evidence="1 12">Multi-pass membrane protein</topology>
    </subcellularLocation>
</comment>
<dbReference type="Pfam" id="PF03901">
    <property type="entry name" value="Glyco_transf_22"/>
    <property type="match status" value="1"/>
</dbReference>
<sequence length="507" mass="58667">MVLFNYFDRSVVLVAAVHLLYCPFTKVEESFNLQAMHDLLYHRHNLSRYDHFEFPGVVPRTFIGPIFISLLSTPGFILFKTLGLNKFFVQYLVRGVLAACVIFSFTKLKHTIHHVFGPGVAAWFLFITISQYHFMFYLSRPLPNIMVLPLVLLALHAWFRRQHKLFIWCSAAAIIIFRAELAMFLGLLLFFELCYGRITVKKVLKISLPAGLFCVCLTVVVDSIFWNRLLWPEAEVFWFNTVLNRSSEYGTSPFLWYFYSAIPRALGSTVLLIPGSLFSDARARRILLPVFAFITLFSFLPHKELRFIIYVFPLFNIAVALFCSRLWFLRDKSRLHQLCAIGLLGHLVVNFAFSSLLLTVARTNYPGGGAMLKLHSLERNEMNANVHVDVLAAQTGVSRFTEMNSYWRYNKTEGLRPGSADMNIFTHLLVEGRSRYSNTIKPYLDTHEILDVVDGFSHLVFDYHVFPPVKIKTKPQIFILRKNYEDRKSKPYLTTTVRLPQKKKQSR</sequence>
<proteinExistence type="inferred from homology"/>
<comment type="similarity">
    <text evidence="3 12">Belongs to the glycosyltransferase 22 family.</text>
</comment>
<dbReference type="AlphaFoldDB" id="A0AAN9TPN4"/>
<evidence type="ECO:0000256" key="1">
    <source>
        <dbReference type="ARBA" id="ARBA00004477"/>
    </source>
</evidence>
<keyword evidence="8 12" id="KW-1133">Transmembrane helix</keyword>
<dbReference type="GO" id="GO:0052917">
    <property type="term" value="F:dol-P-Man:Man(7)GlcNAc(2)-PP-Dol alpha-1,6-mannosyltransferase activity"/>
    <property type="evidence" value="ECO:0007669"/>
    <property type="project" value="UniProtKB-EC"/>
</dbReference>
<comment type="caution">
    <text evidence="13">The sequence shown here is derived from an EMBL/GenBank/DDBJ whole genome shotgun (WGS) entry which is preliminary data.</text>
</comment>
<feature type="transmembrane region" description="Helical" evidence="12">
    <location>
        <begin position="307"/>
        <end position="328"/>
    </location>
</feature>
<evidence type="ECO:0000256" key="12">
    <source>
        <dbReference type="RuleBase" id="RU363075"/>
    </source>
</evidence>
<feature type="transmembrane region" description="Helical" evidence="12">
    <location>
        <begin position="91"/>
        <end position="108"/>
    </location>
</feature>
<dbReference type="Proteomes" id="UP001367676">
    <property type="component" value="Unassembled WGS sequence"/>
</dbReference>
<evidence type="ECO:0000256" key="7">
    <source>
        <dbReference type="ARBA" id="ARBA00022824"/>
    </source>
</evidence>
<feature type="transmembrane region" description="Helical" evidence="12">
    <location>
        <begin position="285"/>
        <end position="301"/>
    </location>
</feature>
<dbReference type="GO" id="GO:0005789">
    <property type="term" value="C:endoplasmic reticulum membrane"/>
    <property type="evidence" value="ECO:0007669"/>
    <property type="project" value="UniProtKB-SubCell"/>
</dbReference>
<evidence type="ECO:0000256" key="11">
    <source>
        <dbReference type="ARBA" id="ARBA00048899"/>
    </source>
</evidence>
<reference evidence="13 14" key="1">
    <citation type="submission" date="2024-03" db="EMBL/GenBank/DDBJ databases">
        <title>Adaptation during the transition from Ophiocordyceps entomopathogen to insect associate is accompanied by gene loss and intensified selection.</title>
        <authorList>
            <person name="Ward C.M."/>
            <person name="Onetto C.A."/>
            <person name="Borneman A.R."/>
        </authorList>
    </citation>
    <scope>NUCLEOTIDE SEQUENCE [LARGE SCALE GENOMIC DNA]</scope>
    <source>
        <strain evidence="13">AWRI1</strain>
        <tissue evidence="13">Single Adult Female</tissue>
    </source>
</reference>
<dbReference type="PANTHER" id="PTHR22760:SF1">
    <property type="entry name" value="DOL-P-MAN:MAN(7)GLCNAC(2)-PP-DOL ALPHA-1,6-MANNOSYLTRANSFERASE"/>
    <property type="match status" value="1"/>
</dbReference>
<evidence type="ECO:0000256" key="4">
    <source>
        <dbReference type="ARBA" id="ARBA00022676"/>
    </source>
</evidence>
<feature type="transmembrane region" description="Helical" evidence="12">
    <location>
        <begin position="340"/>
        <end position="361"/>
    </location>
</feature>
<evidence type="ECO:0000256" key="5">
    <source>
        <dbReference type="ARBA" id="ARBA00022679"/>
    </source>
</evidence>
<evidence type="ECO:0000256" key="6">
    <source>
        <dbReference type="ARBA" id="ARBA00022692"/>
    </source>
</evidence>
<keyword evidence="4 12" id="KW-0328">Glycosyltransferase</keyword>
<protein>
    <recommendedName>
        <fullName evidence="12">Mannosyltransferase</fullName>
        <ecNumber evidence="12">2.4.1.-</ecNumber>
    </recommendedName>
</protein>
<evidence type="ECO:0000256" key="8">
    <source>
        <dbReference type="ARBA" id="ARBA00022989"/>
    </source>
</evidence>